<feature type="compositionally biased region" description="Basic and acidic residues" evidence="1">
    <location>
        <begin position="247"/>
        <end position="276"/>
    </location>
</feature>
<protein>
    <submittedName>
        <fullName evidence="2">Uncharacterized protein</fullName>
    </submittedName>
</protein>
<dbReference type="EMBL" id="JAHYIQ010000008">
    <property type="protein sequence ID" value="KAK1129822.1"/>
    <property type="molecule type" value="Genomic_DNA"/>
</dbReference>
<feature type="region of interest" description="Disordered" evidence="1">
    <location>
        <begin position="227"/>
        <end position="276"/>
    </location>
</feature>
<accession>A0AA40KRG7</accession>
<feature type="compositionally biased region" description="Basic and acidic residues" evidence="1">
    <location>
        <begin position="114"/>
        <end position="138"/>
    </location>
</feature>
<feature type="region of interest" description="Disordered" evidence="1">
    <location>
        <begin position="41"/>
        <end position="139"/>
    </location>
</feature>
<reference evidence="2" key="1">
    <citation type="submission" date="2021-10" db="EMBL/GenBank/DDBJ databases">
        <title>Melipona bicolor Genome sequencing and assembly.</title>
        <authorList>
            <person name="Araujo N.S."/>
            <person name="Arias M.C."/>
        </authorList>
    </citation>
    <scope>NUCLEOTIDE SEQUENCE</scope>
    <source>
        <strain evidence="2">USP_2M_L1-L4_2017</strain>
        <tissue evidence="2">Whole body</tissue>
    </source>
</reference>
<comment type="caution">
    <text evidence="2">The sequence shown here is derived from an EMBL/GenBank/DDBJ whole genome shotgun (WGS) entry which is preliminary data.</text>
</comment>
<keyword evidence="3" id="KW-1185">Reference proteome</keyword>
<dbReference type="Proteomes" id="UP001177670">
    <property type="component" value="Unassembled WGS sequence"/>
</dbReference>
<dbReference type="AlphaFoldDB" id="A0AA40KRG7"/>
<feature type="compositionally biased region" description="Polar residues" evidence="1">
    <location>
        <begin position="60"/>
        <end position="87"/>
    </location>
</feature>
<feature type="compositionally biased region" description="Low complexity" evidence="1">
    <location>
        <begin position="99"/>
        <end position="113"/>
    </location>
</feature>
<proteinExistence type="predicted"/>
<evidence type="ECO:0000313" key="3">
    <source>
        <dbReference type="Proteomes" id="UP001177670"/>
    </source>
</evidence>
<sequence length="276" mass="31207">MDDFHPRLEEEQRKLKDREVAKLRQAEAMREVLEAAERLAKEQKKFRRKCEKSNEETSGDCESNTLSENQTDKNCPSERSQQNLTSNNDDETLNKEESNNVNNNANDNSNNNETHNDDINNDNTTKESMEQNTDDKKSVQVPVSKDVAIVLSGRLEDSDLLNKANLQLVNLVLTPTPRKLENNSNNNLCVGLNSLMQNVGSSSLTPNSSRISSMIVENRLLTPSKYRASTNGRDFGTQTDIENDQDCPEKVQDLSKDTSMKDRKDATNAIKRDIEK</sequence>
<feature type="compositionally biased region" description="Polar residues" evidence="1">
    <location>
        <begin position="227"/>
        <end position="240"/>
    </location>
</feature>
<organism evidence="2 3">
    <name type="scientific">Melipona bicolor</name>
    <dbReference type="NCBI Taxonomy" id="60889"/>
    <lineage>
        <taxon>Eukaryota</taxon>
        <taxon>Metazoa</taxon>
        <taxon>Ecdysozoa</taxon>
        <taxon>Arthropoda</taxon>
        <taxon>Hexapoda</taxon>
        <taxon>Insecta</taxon>
        <taxon>Pterygota</taxon>
        <taxon>Neoptera</taxon>
        <taxon>Endopterygota</taxon>
        <taxon>Hymenoptera</taxon>
        <taxon>Apocrita</taxon>
        <taxon>Aculeata</taxon>
        <taxon>Apoidea</taxon>
        <taxon>Anthophila</taxon>
        <taxon>Apidae</taxon>
        <taxon>Melipona</taxon>
    </lineage>
</organism>
<gene>
    <name evidence="2" type="ORF">K0M31_019531</name>
</gene>
<name>A0AA40KRG7_9HYME</name>
<evidence type="ECO:0000313" key="2">
    <source>
        <dbReference type="EMBL" id="KAK1129822.1"/>
    </source>
</evidence>
<evidence type="ECO:0000256" key="1">
    <source>
        <dbReference type="SAM" id="MobiDB-lite"/>
    </source>
</evidence>